<dbReference type="EMBL" id="QHBU01000070">
    <property type="protein sequence ID" value="PZR82515.1"/>
    <property type="molecule type" value="Genomic_DNA"/>
</dbReference>
<evidence type="ECO:0000313" key="8">
    <source>
        <dbReference type="EMBL" id="MBJ7595291.1"/>
    </source>
</evidence>
<dbReference type="InterPro" id="IPR001792">
    <property type="entry name" value="Acylphosphatase-like_dom"/>
</dbReference>
<feature type="active site" evidence="5">
    <location>
        <position position="37"/>
    </location>
</feature>
<dbReference type="Proteomes" id="UP000606991">
    <property type="component" value="Unassembled WGS sequence"/>
</dbReference>
<dbReference type="Pfam" id="PF00708">
    <property type="entry name" value="Acylphosphatase"/>
    <property type="match status" value="1"/>
</dbReference>
<gene>
    <name evidence="9" type="ORF">DLM65_03740</name>
    <name evidence="8" type="ORF">JF886_10610</name>
</gene>
<evidence type="ECO:0000256" key="2">
    <source>
        <dbReference type="ARBA" id="ARBA00012150"/>
    </source>
</evidence>
<organism evidence="9 10">
    <name type="scientific">Candidatus Aeolococcus gillhamiae</name>
    <dbReference type="NCBI Taxonomy" id="3127015"/>
    <lineage>
        <taxon>Bacteria</taxon>
        <taxon>Bacillati</taxon>
        <taxon>Candidatus Dormiibacterota</taxon>
        <taxon>Candidatus Dormibacteria</taxon>
        <taxon>Candidatus Aeolococcales</taxon>
        <taxon>Candidatus Aeolococcaceae</taxon>
        <taxon>Candidatus Aeolococcus</taxon>
    </lineage>
</organism>
<proteinExistence type="inferred from homology"/>
<name>A0A2W5ZHK4_9BACT</name>
<feature type="active site" evidence="5">
    <location>
        <position position="21"/>
    </location>
</feature>
<evidence type="ECO:0000256" key="6">
    <source>
        <dbReference type="RuleBase" id="RU004168"/>
    </source>
</evidence>
<dbReference type="EC" id="3.6.1.7" evidence="2 5"/>
<accession>A0A934K308</accession>
<reference evidence="9" key="2">
    <citation type="submission" date="2018-05" db="EMBL/GenBank/DDBJ databases">
        <authorList>
            <person name="Ferrari B."/>
        </authorList>
    </citation>
    <scope>NUCLEOTIDE SEQUENCE</scope>
    <source>
        <strain evidence="9">RRmetagenome_bin12</strain>
    </source>
</reference>
<evidence type="ECO:0000256" key="1">
    <source>
        <dbReference type="ARBA" id="ARBA00005614"/>
    </source>
</evidence>
<dbReference type="Proteomes" id="UP000248724">
    <property type="component" value="Unassembled WGS sequence"/>
</dbReference>
<dbReference type="InterPro" id="IPR020456">
    <property type="entry name" value="Acylphosphatase"/>
</dbReference>
<evidence type="ECO:0000313" key="9">
    <source>
        <dbReference type="EMBL" id="PZR82515.1"/>
    </source>
</evidence>
<dbReference type="PANTHER" id="PTHR47268:SF4">
    <property type="entry name" value="ACYLPHOSPHATASE"/>
    <property type="match status" value="1"/>
</dbReference>
<dbReference type="InterPro" id="IPR036046">
    <property type="entry name" value="Acylphosphatase-like_dom_sf"/>
</dbReference>
<dbReference type="PANTHER" id="PTHR47268">
    <property type="entry name" value="ACYLPHOSPHATASE"/>
    <property type="match status" value="1"/>
</dbReference>
<dbReference type="SUPFAM" id="SSF54975">
    <property type="entry name" value="Acylphosphatase/BLUF domain-like"/>
    <property type="match status" value="1"/>
</dbReference>
<comment type="similarity">
    <text evidence="1 6">Belongs to the acylphosphatase family.</text>
</comment>
<protein>
    <recommendedName>
        <fullName evidence="3 5">acylphosphatase</fullName>
        <ecNumber evidence="2 5">3.6.1.7</ecNumber>
    </recommendedName>
</protein>
<dbReference type="AlphaFoldDB" id="A0A2W5ZHK4"/>
<reference evidence="8 11" key="3">
    <citation type="submission" date="2020-10" db="EMBL/GenBank/DDBJ databases">
        <title>Ca. Dormibacterota MAGs.</title>
        <authorList>
            <person name="Montgomery K."/>
        </authorList>
    </citation>
    <scope>NUCLEOTIDE SEQUENCE [LARGE SCALE GENOMIC DNA]</scope>
    <source>
        <strain evidence="8">SC8812_S17_18</strain>
    </source>
</reference>
<evidence type="ECO:0000256" key="5">
    <source>
        <dbReference type="PROSITE-ProRule" id="PRU00520"/>
    </source>
</evidence>
<evidence type="ECO:0000313" key="10">
    <source>
        <dbReference type="Proteomes" id="UP000248724"/>
    </source>
</evidence>
<evidence type="ECO:0000256" key="4">
    <source>
        <dbReference type="ARBA" id="ARBA00047645"/>
    </source>
</evidence>
<evidence type="ECO:0000313" key="11">
    <source>
        <dbReference type="Proteomes" id="UP000606991"/>
    </source>
</evidence>
<dbReference type="EMBL" id="JAEKNS010000111">
    <property type="protein sequence ID" value="MBJ7595291.1"/>
    <property type="molecule type" value="Genomic_DNA"/>
</dbReference>
<evidence type="ECO:0000256" key="3">
    <source>
        <dbReference type="ARBA" id="ARBA00015991"/>
    </source>
</evidence>
<dbReference type="GO" id="GO:0003998">
    <property type="term" value="F:acylphosphatase activity"/>
    <property type="evidence" value="ECO:0007669"/>
    <property type="project" value="UniProtKB-EC"/>
</dbReference>
<reference evidence="9 10" key="1">
    <citation type="journal article" date="2017" name="Nature">
        <title>Atmospheric trace gases support primary production in Antarctic desert surface soil.</title>
        <authorList>
            <person name="Ji M."/>
            <person name="Greening C."/>
            <person name="Vanwonterghem I."/>
            <person name="Carere C.R."/>
            <person name="Bay S.K."/>
            <person name="Steen J.A."/>
            <person name="Montgomery K."/>
            <person name="Lines T."/>
            <person name="Beardall J."/>
            <person name="van Dorst J."/>
            <person name="Snape I."/>
            <person name="Stott M.B."/>
            <person name="Hugenholtz P."/>
            <person name="Ferrari B.C."/>
        </authorList>
    </citation>
    <scope>NUCLEOTIDE SEQUENCE [LARGE SCALE GENOMIC DNA]</scope>
    <source>
        <strain evidence="9">RRmetagenome_bin12</strain>
    </source>
</reference>
<accession>A0A2W5ZHK4</accession>
<evidence type="ECO:0000259" key="7">
    <source>
        <dbReference type="PROSITE" id="PS51160"/>
    </source>
</evidence>
<feature type="domain" description="Acylphosphatase-like" evidence="7">
    <location>
        <begin position="6"/>
        <end position="91"/>
    </location>
</feature>
<dbReference type="PROSITE" id="PS51160">
    <property type="entry name" value="ACYLPHOSPHATASE_3"/>
    <property type="match status" value="1"/>
</dbReference>
<sequence>MSEQTRVRATVRGRVQMVGFRAFVAHHAGDLCGTVANRPDGSVECVIEGPPDAVDRILELLHRGPAHAQVDAVDVLREPYRGDLPPFTVHA</sequence>
<comment type="caution">
    <text evidence="9">The sequence shown here is derived from an EMBL/GenBank/DDBJ whole genome shotgun (WGS) entry which is preliminary data.</text>
</comment>
<comment type="catalytic activity">
    <reaction evidence="4 5">
        <text>an acyl phosphate + H2O = a carboxylate + phosphate + H(+)</text>
        <dbReference type="Rhea" id="RHEA:14965"/>
        <dbReference type="ChEBI" id="CHEBI:15377"/>
        <dbReference type="ChEBI" id="CHEBI:15378"/>
        <dbReference type="ChEBI" id="CHEBI:29067"/>
        <dbReference type="ChEBI" id="CHEBI:43474"/>
        <dbReference type="ChEBI" id="CHEBI:59918"/>
        <dbReference type="EC" id="3.6.1.7"/>
    </reaction>
</comment>
<dbReference type="RefSeq" id="WP_337312265.1">
    <property type="nucleotide sequence ID" value="NZ_JAEKNS010000111.1"/>
</dbReference>
<dbReference type="Gene3D" id="3.30.70.100">
    <property type="match status" value="1"/>
</dbReference>
<keyword evidence="5" id="KW-0378">Hydrolase</keyword>